<feature type="region of interest" description="Disordered" evidence="1">
    <location>
        <begin position="1"/>
        <end position="20"/>
    </location>
</feature>
<evidence type="ECO:0000313" key="3">
    <source>
        <dbReference type="Proteomes" id="UP000823775"/>
    </source>
</evidence>
<protein>
    <submittedName>
        <fullName evidence="2">Uncharacterized protein</fullName>
    </submittedName>
</protein>
<sequence length="60" mass="6958">MAPWHAGHLRDLPPHSGQRPAWPAHAFPTSYVMSFMHLTVNASYHLHFVCFTFLDDERPK</sequence>
<reference evidence="2 3" key="1">
    <citation type="journal article" date="2021" name="BMC Genomics">
        <title>Datura genome reveals duplications of psychoactive alkaloid biosynthetic genes and high mutation rate following tissue culture.</title>
        <authorList>
            <person name="Rajewski A."/>
            <person name="Carter-House D."/>
            <person name="Stajich J."/>
            <person name="Litt A."/>
        </authorList>
    </citation>
    <scope>NUCLEOTIDE SEQUENCE [LARGE SCALE GENOMIC DNA]</scope>
    <source>
        <strain evidence="2">AR-01</strain>
    </source>
</reference>
<dbReference type="Proteomes" id="UP000823775">
    <property type="component" value="Unassembled WGS sequence"/>
</dbReference>
<evidence type="ECO:0000256" key="1">
    <source>
        <dbReference type="SAM" id="MobiDB-lite"/>
    </source>
</evidence>
<keyword evidence="3" id="KW-1185">Reference proteome</keyword>
<dbReference type="EMBL" id="JACEIK010011478">
    <property type="protein sequence ID" value="MCE3215703.1"/>
    <property type="molecule type" value="Genomic_DNA"/>
</dbReference>
<feature type="non-terminal residue" evidence="2">
    <location>
        <position position="60"/>
    </location>
</feature>
<comment type="caution">
    <text evidence="2">The sequence shown here is derived from an EMBL/GenBank/DDBJ whole genome shotgun (WGS) entry which is preliminary data.</text>
</comment>
<accession>A0ABS8WUI3</accession>
<name>A0ABS8WUI3_DATST</name>
<gene>
    <name evidence="2" type="ORF">HAX54_003237</name>
</gene>
<proteinExistence type="predicted"/>
<organism evidence="2 3">
    <name type="scientific">Datura stramonium</name>
    <name type="common">Jimsonweed</name>
    <name type="synonym">Common thornapple</name>
    <dbReference type="NCBI Taxonomy" id="4076"/>
    <lineage>
        <taxon>Eukaryota</taxon>
        <taxon>Viridiplantae</taxon>
        <taxon>Streptophyta</taxon>
        <taxon>Embryophyta</taxon>
        <taxon>Tracheophyta</taxon>
        <taxon>Spermatophyta</taxon>
        <taxon>Magnoliopsida</taxon>
        <taxon>eudicotyledons</taxon>
        <taxon>Gunneridae</taxon>
        <taxon>Pentapetalae</taxon>
        <taxon>asterids</taxon>
        <taxon>lamiids</taxon>
        <taxon>Solanales</taxon>
        <taxon>Solanaceae</taxon>
        <taxon>Solanoideae</taxon>
        <taxon>Datureae</taxon>
        <taxon>Datura</taxon>
    </lineage>
</organism>
<evidence type="ECO:0000313" key="2">
    <source>
        <dbReference type="EMBL" id="MCE3215703.1"/>
    </source>
</evidence>